<evidence type="ECO:0000313" key="4">
    <source>
        <dbReference type="Proteomes" id="UP000595894"/>
    </source>
</evidence>
<keyword evidence="1" id="KW-0472">Membrane</keyword>
<organism evidence="3 4">
    <name type="scientific">Sphingomonas aliaeris</name>
    <dbReference type="NCBI Taxonomy" id="2759526"/>
    <lineage>
        <taxon>Bacteria</taxon>
        <taxon>Pseudomonadati</taxon>
        <taxon>Pseudomonadota</taxon>
        <taxon>Alphaproteobacteria</taxon>
        <taxon>Sphingomonadales</taxon>
        <taxon>Sphingomonadaceae</taxon>
        <taxon>Sphingomonas</taxon>
    </lineage>
</organism>
<dbReference type="RefSeq" id="WP_202096273.1">
    <property type="nucleotide sequence ID" value="NZ_CP061035.1"/>
</dbReference>
<dbReference type="InterPro" id="IPR004919">
    <property type="entry name" value="GmrSD_N"/>
</dbReference>
<keyword evidence="4" id="KW-1185">Reference proteome</keyword>
<evidence type="ECO:0000259" key="2">
    <source>
        <dbReference type="Pfam" id="PF03235"/>
    </source>
</evidence>
<dbReference type="KEGG" id="sari:H5J25_09570"/>
<accession>A0A974NY52</accession>
<feature type="transmembrane region" description="Helical" evidence="1">
    <location>
        <begin position="201"/>
        <end position="218"/>
    </location>
</feature>
<dbReference type="Pfam" id="PF03235">
    <property type="entry name" value="GmrSD_N"/>
    <property type="match status" value="1"/>
</dbReference>
<keyword evidence="1" id="KW-0812">Transmembrane</keyword>
<dbReference type="AlphaFoldDB" id="A0A974NY52"/>
<proteinExistence type="predicted"/>
<keyword evidence="1" id="KW-1133">Transmembrane helix</keyword>
<reference evidence="4" key="1">
    <citation type="submission" date="2020-09" db="EMBL/GenBank/DDBJ databases">
        <title>Sphingomonas sp., a new species isolated from pork steak.</title>
        <authorList>
            <person name="Heidler von Heilborn D."/>
        </authorList>
    </citation>
    <scope>NUCLEOTIDE SEQUENCE [LARGE SCALE GENOMIC DNA]</scope>
</reference>
<gene>
    <name evidence="3" type="ORF">H5J25_09570</name>
</gene>
<dbReference type="Proteomes" id="UP000595894">
    <property type="component" value="Chromosome"/>
</dbReference>
<dbReference type="EMBL" id="CP061035">
    <property type="protein sequence ID" value="QQV78953.1"/>
    <property type="molecule type" value="Genomic_DNA"/>
</dbReference>
<feature type="domain" description="GmrSD restriction endonucleases N-terminal" evidence="2">
    <location>
        <begin position="2"/>
        <end position="110"/>
    </location>
</feature>
<evidence type="ECO:0000256" key="1">
    <source>
        <dbReference type="SAM" id="Phobius"/>
    </source>
</evidence>
<dbReference type="PANTHER" id="PTHR39639">
    <property type="entry name" value="CHROMOSOME 16, WHOLE GENOME SHOTGUN SEQUENCE"/>
    <property type="match status" value="1"/>
</dbReference>
<sequence>MDTILNGYPFPQIFLARGPIDLDSMTASQAVVDGQQRLNTILDFVGNKIDLNGSFFSDLSPKKREEFLKYEVPVIDFDLDVGDPRLKEVFHRLNRTYYSLSSIEKLASEYSASDFMLLARLLSGEILRREPDDEYFDIADEDTVGVEVSESSKSAALNVFSRDPGIDDSNWRWLTERAEGPFSNLIRQSEVFTSFEFDRKVPLMFTLNVMCTFLLGYYERNDRVRKMLDERSTSFPERDEVLSTLDETAQFIFSMMLPPASPWWNKANFFTVISELARQPSLRQKDPVQSGYALMDFATNFPDDYILAAREAVSRKPQRELRGRMVRSILDGVSEQVETAPKPNCILD</sequence>
<name>A0A974NY52_9SPHN</name>
<evidence type="ECO:0000313" key="3">
    <source>
        <dbReference type="EMBL" id="QQV78953.1"/>
    </source>
</evidence>
<protein>
    <submittedName>
        <fullName evidence="3">DUF262 domain-containing protein</fullName>
    </submittedName>
</protein>
<dbReference type="PANTHER" id="PTHR39639:SF1">
    <property type="entry name" value="DUF262 DOMAIN-CONTAINING PROTEIN"/>
    <property type="match status" value="1"/>
</dbReference>